<accession>A0A5N6AJB3</accession>
<dbReference type="Proteomes" id="UP000314251">
    <property type="component" value="Unassembled WGS sequence"/>
</dbReference>
<evidence type="ECO:0000313" key="2">
    <source>
        <dbReference type="Proteomes" id="UP000314251"/>
    </source>
</evidence>
<sequence length="61" mass="6264">MRCSPRTRGCSPEAGVLPAVALLLPAHAGMFPSGSVGHRSAPCFPRMCGYGPPARGRGSRA</sequence>
<gene>
    <name evidence="1" type="ORF">FH607_006205</name>
</gene>
<comment type="caution">
    <text evidence="1">The sequence shown here is derived from an EMBL/GenBank/DDBJ whole genome shotgun (WGS) entry which is preliminary data.</text>
</comment>
<reference evidence="1" key="1">
    <citation type="submission" date="2019-10" db="EMBL/GenBank/DDBJ databases">
        <title>Nonomuraea sp. nov., isolated from Phyllanthus amarus.</title>
        <authorList>
            <person name="Klykleung N."/>
            <person name="Tanasupawat S."/>
        </authorList>
    </citation>
    <scope>NUCLEOTIDE SEQUENCE [LARGE SCALE GENOMIC DNA]</scope>
    <source>
        <strain evidence="1">3MP-10</strain>
    </source>
</reference>
<keyword evidence="2" id="KW-1185">Reference proteome</keyword>
<dbReference type="EMBL" id="VDLY02000003">
    <property type="protein sequence ID" value="KAB8168811.1"/>
    <property type="molecule type" value="Genomic_DNA"/>
</dbReference>
<protein>
    <submittedName>
        <fullName evidence="1">Uncharacterized protein</fullName>
    </submittedName>
</protein>
<evidence type="ECO:0000313" key="1">
    <source>
        <dbReference type="EMBL" id="KAB8168811.1"/>
    </source>
</evidence>
<dbReference type="AlphaFoldDB" id="A0A5N6AJB3"/>
<proteinExistence type="predicted"/>
<name>A0A5N6AJB3_9ACTN</name>
<organism evidence="1 2">
    <name type="scientific">Streptomyces mimosae</name>
    <dbReference type="NCBI Taxonomy" id="2586635"/>
    <lineage>
        <taxon>Bacteria</taxon>
        <taxon>Bacillati</taxon>
        <taxon>Actinomycetota</taxon>
        <taxon>Actinomycetes</taxon>
        <taxon>Kitasatosporales</taxon>
        <taxon>Streptomycetaceae</taxon>
        <taxon>Streptomyces</taxon>
    </lineage>
</organism>